<dbReference type="eggNOG" id="COG2207">
    <property type="taxonomic scope" value="Bacteria"/>
</dbReference>
<dbReference type="PROSITE" id="PS50110">
    <property type="entry name" value="RESPONSE_REGULATORY"/>
    <property type="match status" value="1"/>
</dbReference>
<proteinExistence type="predicted"/>
<gene>
    <name evidence="9" type="ORF">CTER_3667</name>
</gene>
<dbReference type="EMBL" id="AORV01000052">
    <property type="protein sequence ID" value="EMS70584.1"/>
    <property type="molecule type" value="Genomic_DNA"/>
</dbReference>
<evidence type="ECO:0000256" key="4">
    <source>
        <dbReference type="ARBA" id="ARBA00023163"/>
    </source>
</evidence>
<dbReference type="Proteomes" id="UP000014155">
    <property type="component" value="Unassembled WGS sequence"/>
</dbReference>
<dbReference type="GO" id="GO:0000160">
    <property type="term" value="P:phosphorelay signal transduction system"/>
    <property type="evidence" value="ECO:0007669"/>
    <property type="project" value="InterPro"/>
</dbReference>
<dbReference type="Pfam" id="PF12833">
    <property type="entry name" value="HTH_18"/>
    <property type="match status" value="1"/>
</dbReference>
<evidence type="ECO:0000256" key="2">
    <source>
        <dbReference type="ARBA" id="ARBA00023015"/>
    </source>
</evidence>
<keyword evidence="2" id="KW-0805">Transcription regulation</keyword>
<evidence type="ECO:0000256" key="1">
    <source>
        <dbReference type="ARBA" id="ARBA00018672"/>
    </source>
</evidence>
<dbReference type="AlphaFoldDB" id="S0FN70"/>
<protein>
    <recommendedName>
        <fullName evidence="1">Stage 0 sporulation protein A homolog</fullName>
    </recommendedName>
</protein>
<dbReference type="SUPFAM" id="SSF46689">
    <property type="entry name" value="Homeodomain-like"/>
    <property type="match status" value="2"/>
</dbReference>
<dbReference type="SMART" id="SM00448">
    <property type="entry name" value="REC"/>
    <property type="match status" value="1"/>
</dbReference>
<accession>S0FN70</accession>
<dbReference type="GO" id="GO:0043565">
    <property type="term" value="F:sequence-specific DNA binding"/>
    <property type="evidence" value="ECO:0007669"/>
    <property type="project" value="InterPro"/>
</dbReference>
<dbReference type="SMART" id="SM00342">
    <property type="entry name" value="HTH_ARAC"/>
    <property type="match status" value="1"/>
</dbReference>
<name>S0FN70_RUMCE</name>
<evidence type="ECO:0000256" key="6">
    <source>
        <dbReference type="PROSITE-ProRule" id="PRU00169"/>
    </source>
</evidence>
<keyword evidence="6" id="KW-0597">Phosphoprotein</keyword>
<dbReference type="STRING" id="1195236.CTER_3667"/>
<dbReference type="eggNOG" id="COG4753">
    <property type="taxonomic scope" value="Bacteria"/>
</dbReference>
<evidence type="ECO:0000256" key="3">
    <source>
        <dbReference type="ARBA" id="ARBA00023125"/>
    </source>
</evidence>
<feature type="domain" description="Response regulatory" evidence="8">
    <location>
        <begin position="3"/>
        <end position="120"/>
    </location>
</feature>
<keyword evidence="3" id="KW-0238">DNA-binding</keyword>
<reference evidence="9 10" key="1">
    <citation type="journal article" date="2013" name="Genome Announc.">
        <title>Draft Genome Sequence of the Cellulolytic, Mesophilic, Anaerobic Bacterium Clostridium termitidis Strain CT1112 (DSM 5398).</title>
        <authorList>
            <person name="Lal S."/>
            <person name="Ramachandran U."/>
            <person name="Zhang X."/>
            <person name="Munir R."/>
            <person name="Sparling R."/>
            <person name="Levin D.B."/>
        </authorList>
    </citation>
    <scope>NUCLEOTIDE SEQUENCE [LARGE SCALE GENOMIC DNA]</scope>
    <source>
        <strain evidence="9 10">CT1112</strain>
    </source>
</reference>
<dbReference type="PROSITE" id="PS01124">
    <property type="entry name" value="HTH_ARAC_FAMILY_2"/>
    <property type="match status" value="1"/>
</dbReference>
<dbReference type="Gene3D" id="3.40.50.2300">
    <property type="match status" value="1"/>
</dbReference>
<dbReference type="CDD" id="cd17536">
    <property type="entry name" value="REC_YesN-like"/>
    <property type="match status" value="1"/>
</dbReference>
<feature type="domain" description="HTH araC/xylS-type" evidence="7">
    <location>
        <begin position="248"/>
        <end position="346"/>
    </location>
</feature>
<dbReference type="GO" id="GO:0003700">
    <property type="term" value="F:DNA-binding transcription factor activity"/>
    <property type="evidence" value="ECO:0007669"/>
    <property type="project" value="InterPro"/>
</dbReference>
<evidence type="ECO:0000256" key="5">
    <source>
        <dbReference type="ARBA" id="ARBA00024867"/>
    </source>
</evidence>
<evidence type="ECO:0000313" key="10">
    <source>
        <dbReference type="Proteomes" id="UP000014155"/>
    </source>
</evidence>
<feature type="modified residue" description="4-aspartylphosphate" evidence="6">
    <location>
        <position position="55"/>
    </location>
</feature>
<dbReference type="SUPFAM" id="SSF52172">
    <property type="entry name" value="CheY-like"/>
    <property type="match status" value="1"/>
</dbReference>
<evidence type="ECO:0000259" key="8">
    <source>
        <dbReference type="PROSITE" id="PS50110"/>
    </source>
</evidence>
<dbReference type="PANTHER" id="PTHR43280">
    <property type="entry name" value="ARAC-FAMILY TRANSCRIPTIONAL REGULATOR"/>
    <property type="match status" value="1"/>
</dbReference>
<evidence type="ECO:0000259" key="7">
    <source>
        <dbReference type="PROSITE" id="PS01124"/>
    </source>
</evidence>
<evidence type="ECO:0000313" key="9">
    <source>
        <dbReference type="EMBL" id="EMS70584.1"/>
    </source>
</evidence>
<dbReference type="InterPro" id="IPR001789">
    <property type="entry name" value="Sig_transdc_resp-reg_receiver"/>
</dbReference>
<sequence length="357" mass="41286">MYKVLIIDDDKLARKGLISMVPWEKCGMTVVGDVANGLLGLNFLKTQEVDLAVVDLSMPVLSGLDFIRESRKTYPKLQYVALSFHEDFEYVQSALRLGALDYISKLRMEEEDCTEIFQRIGKIMGKTDEISHATIEAEELTVINPEGFEPEQFEKMLASWQGCRWVYDEGLFIQKVDEVVKSPISLRQMERLLMLISQEIERVFQFTNRVPFLSKKSEGVDWLTGCYENLYGIIDSITDFSVLPVCMLYAVKYIKEHLTERLKVETVAQKVNMSRSYFSTSFKNVTGYTFNDFVRYERVELAKKLLQQRKVKPSEVAEAVGYEDSKYFSHIFLTQTGVNCSEYIKQMSSKLKKDEDY</sequence>
<dbReference type="InterPro" id="IPR009057">
    <property type="entry name" value="Homeodomain-like_sf"/>
</dbReference>
<dbReference type="PANTHER" id="PTHR43280:SF2">
    <property type="entry name" value="HTH-TYPE TRANSCRIPTIONAL REGULATOR EXSA"/>
    <property type="match status" value="1"/>
</dbReference>
<comment type="function">
    <text evidence="5">May play the central regulatory role in sporulation. It may be an element of the effector pathway responsible for the activation of sporulation genes in response to nutritional stress. Spo0A may act in concert with spo0H (a sigma factor) to control the expression of some genes that are critical to the sporulation process.</text>
</comment>
<keyword evidence="4" id="KW-0804">Transcription</keyword>
<dbReference type="RefSeq" id="WP_004628183.1">
    <property type="nucleotide sequence ID" value="NZ_AORV01000052.1"/>
</dbReference>
<dbReference type="InterPro" id="IPR018060">
    <property type="entry name" value="HTH_AraC"/>
</dbReference>
<dbReference type="PATRIC" id="fig|1195236.3.peg.3885"/>
<dbReference type="InterPro" id="IPR011006">
    <property type="entry name" value="CheY-like_superfamily"/>
</dbReference>
<keyword evidence="10" id="KW-1185">Reference proteome</keyword>
<comment type="caution">
    <text evidence="9">The sequence shown here is derived from an EMBL/GenBank/DDBJ whole genome shotgun (WGS) entry which is preliminary data.</text>
</comment>
<organism evidence="9 10">
    <name type="scientific">Ruminiclostridium cellobioparum subsp. termitidis CT1112</name>
    <dbReference type="NCBI Taxonomy" id="1195236"/>
    <lineage>
        <taxon>Bacteria</taxon>
        <taxon>Bacillati</taxon>
        <taxon>Bacillota</taxon>
        <taxon>Clostridia</taxon>
        <taxon>Eubacteriales</taxon>
        <taxon>Oscillospiraceae</taxon>
        <taxon>Ruminiclostridium</taxon>
    </lineage>
</organism>
<dbReference type="Pfam" id="PF00072">
    <property type="entry name" value="Response_reg"/>
    <property type="match status" value="1"/>
</dbReference>
<dbReference type="Gene3D" id="1.10.10.60">
    <property type="entry name" value="Homeodomain-like"/>
    <property type="match status" value="2"/>
</dbReference>